<dbReference type="SUPFAM" id="SSF51197">
    <property type="entry name" value="Clavaminate synthase-like"/>
    <property type="match status" value="1"/>
</dbReference>
<evidence type="ECO:0000259" key="4">
    <source>
        <dbReference type="Pfam" id="PF05118"/>
    </source>
</evidence>
<accession>A0ABX2JP26</accession>
<dbReference type="InterPro" id="IPR011990">
    <property type="entry name" value="TPR-like_helical_dom_sf"/>
</dbReference>
<dbReference type="InterPro" id="IPR027443">
    <property type="entry name" value="IPNS-like_sf"/>
</dbReference>
<gene>
    <name evidence="5" type="ORF">HRV97_06755</name>
</gene>
<proteinExistence type="inferred from homology"/>
<dbReference type="SUPFAM" id="SSF48452">
    <property type="entry name" value="TPR-like"/>
    <property type="match status" value="1"/>
</dbReference>
<dbReference type="Gene3D" id="2.60.120.330">
    <property type="entry name" value="B-lactam Antibiotic, Isopenicillin N Synthase, Chain"/>
    <property type="match status" value="1"/>
</dbReference>
<dbReference type="Pfam" id="PF05118">
    <property type="entry name" value="Asp_Arg_Hydrox"/>
    <property type="match status" value="1"/>
</dbReference>
<dbReference type="InterPro" id="IPR051821">
    <property type="entry name" value="Asp/Asn_beta-hydroxylase"/>
</dbReference>
<dbReference type="Gene3D" id="1.25.40.10">
    <property type="entry name" value="Tetratricopeptide repeat domain"/>
    <property type="match status" value="1"/>
</dbReference>
<feature type="domain" description="Aspartyl/asparaginy/proline hydroxylase" evidence="4">
    <location>
        <begin position="237"/>
        <end position="400"/>
    </location>
</feature>
<keyword evidence="3" id="KW-0560">Oxidoreductase</keyword>
<dbReference type="EMBL" id="JABULH010000002">
    <property type="protein sequence ID" value="NTS64857.1"/>
    <property type="molecule type" value="Genomic_DNA"/>
</dbReference>
<protein>
    <submittedName>
        <fullName evidence="5">Aspartyl/asparaginyl beta-hydroxylase domain-containing protein</fullName>
    </submittedName>
</protein>
<evidence type="ECO:0000256" key="3">
    <source>
        <dbReference type="ARBA" id="ARBA00023002"/>
    </source>
</evidence>
<dbReference type="InterPro" id="IPR007803">
    <property type="entry name" value="Asp/Arg/Pro-Hydrxlase"/>
</dbReference>
<organism evidence="5 6">
    <name type="scientific">Sphingomonas hominis</name>
    <dbReference type="NCBI Taxonomy" id="2741495"/>
    <lineage>
        <taxon>Bacteria</taxon>
        <taxon>Pseudomonadati</taxon>
        <taxon>Pseudomonadota</taxon>
        <taxon>Alphaproteobacteria</taxon>
        <taxon>Sphingomonadales</taxon>
        <taxon>Sphingomonadaceae</taxon>
        <taxon>Sphingomonas</taxon>
    </lineage>
</organism>
<sequence>MANLSSSPDSATLLAGARRAREAGDLSAEQRLLERALAAAPTDARVLNAVGMQALAAHDGERARDLFVQASTADPGQPVLLLNVATAQRMIGDTAAERAALDEVLSIDRTNFTAHLRLAELYQRTGDAIAAAQEWSAVVQMASATDPRPPLMVDALERGLALLREQNDGLSRRIDDELGTELGSMGADARRFSACVDHMLGRRPIYHNQCAGIHYPFLPADEFFDRRLFPWFTDLEAQADVIRNEALALLVDNDVQRPYVRQDAGTPTNKWSPLDNNKDWSAAFLWEYGVRDEALCARCPATVAALEAVPQTDIPGKAPTAFFSILRAGAHIPAHTGVTNTRTIIHLPLVVPPACAFRVGGETRPWIEGEAFAFDDTIEHEAWNRSTEPRIVLIFDVWNPHLTTDEQRLLKTMFRITDQGAVKP</sequence>
<keyword evidence="6" id="KW-1185">Reference proteome</keyword>
<evidence type="ECO:0000256" key="2">
    <source>
        <dbReference type="ARBA" id="ARBA00022964"/>
    </source>
</evidence>
<dbReference type="Proteomes" id="UP000621447">
    <property type="component" value="Unassembled WGS sequence"/>
</dbReference>
<name>A0ABX2JP26_9SPHN</name>
<evidence type="ECO:0000313" key="6">
    <source>
        <dbReference type="Proteomes" id="UP000621447"/>
    </source>
</evidence>
<evidence type="ECO:0000256" key="1">
    <source>
        <dbReference type="ARBA" id="ARBA00007730"/>
    </source>
</evidence>
<comment type="caution">
    <text evidence="5">The sequence shown here is derived from an EMBL/GenBank/DDBJ whole genome shotgun (WGS) entry which is preliminary data.</text>
</comment>
<keyword evidence="2" id="KW-0223">Dioxygenase</keyword>
<dbReference type="PANTHER" id="PTHR46332:SF5">
    <property type="entry name" value="ASPARTATE BETA-HYDROXYLASE DOMAIN CONTAINING 2"/>
    <property type="match status" value="1"/>
</dbReference>
<evidence type="ECO:0000313" key="5">
    <source>
        <dbReference type="EMBL" id="NTS64857.1"/>
    </source>
</evidence>
<comment type="similarity">
    <text evidence="1">Belongs to the aspartyl/asparaginyl beta-hydroxylase family.</text>
</comment>
<reference evidence="5 6" key="1">
    <citation type="submission" date="2020-06" db="EMBL/GenBank/DDBJ databases">
        <title>Sphingomonas hominis sp. nov., a member of the Sphingomonas, isolated from the hair of a 22-year-old girl.</title>
        <authorList>
            <person name="Zhang D.-F."/>
            <person name="Cui X.-W."/>
        </authorList>
    </citation>
    <scope>NUCLEOTIDE SEQUENCE [LARGE SCALE GENOMIC DNA]</scope>
    <source>
        <strain evidence="5 6">HHU CXW</strain>
    </source>
</reference>
<dbReference type="PANTHER" id="PTHR46332">
    <property type="entry name" value="ASPARTATE BETA-HYDROXYLASE DOMAIN-CONTAINING PROTEIN 2"/>
    <property type="match status" value="1"/>
</dbReference>